<keyword evidence="1" id="KW-0472">Membrane</keyword>
<dbReference type="Proteomes" id="UP000001880">
    <property type="component" value="Chromosome"/>
</dbReference>
<dbReference type="STRING" id="502025.Hoch_1598"/>
<proteinExistence type="predicted"/>
<dbReference type="HOGENOM" id="CLU_2395630_0_0_7"/>
<evidence type="ECO:0000313" key="3">
    <source>
        <dbReference type="Proteomes" id="UP000001880"/>
    </source>
</evidence>
<reference evidence="2 3" key="1">
    <citation type="journal article" date="2010" name="Stand. Genomic Sci.">
        <title>Complete genome sequence of Haliangium ochraceum type strain (SMP-2).</title>
        <authorList>
            <consortium name="US DOE Joint Genome Institute (JGI-PGF)"/>
            <person name="Ivanova N."/>
            <person name="Daum C."/>
            <person name="Lang E."/>
            <person name="Abt B."/>
            <person name="Kopitz M."/>
            <person name="Saunders E."/>
            <person name="Lapidus A."/>
            <person name="Lucas S."/>
            <person name="Glavina Del Rio T."/>
            <person name="Nolan M."/>
            <person name="Tice H."/>
            <person name="Copeland A."/>
            <person name="Cheng J.F."/>
            <person name="Chen F."/>
            <person name="Bruce D."/>
            <person name="Goodwin L."/>
            <person name="Pitluck S."/>
            <person name="Mavromatis K."/>
            <person name="Pati A."/>
            <person name="Mikhailova N."/>
            <person name="Chen A."/>
            <person name="Palaniappan K."/>
            <person name="Land M."/>
            <person name="Hauser L."/>
            <person name="Chang Y.J."/>
            <person name="Jeffries C.D."/>
            <person name="Detter J.C."/>
            <person name="Brettin T."/>
            <person name="Rohde M."/>
            <person name="Goker M."/>
            <person name="Bristow J."/>
            <person name="Markowitz V."/>
            <person name="Eisen J.A."/>
            <person name="Hugenholtz P."/>
            <person name="Kyrpides N.C."/>
            <person name="Klenk H.P."/>
        </authorList>
    </citation>
    <scope>NUCLEOTIDE SEQUENCE [LARGE SCALE GENOMIC DNA]</scope>
    <source>
        <strain evidence="3">DSM 14365 / CIP 107738 / JCM 11303 / AJ 13395 / SMP-2</strain>
    </source>
</reference>
<dbReference type="RefSeq" id="WP_012826756.1">
    <property type="nucleotide sequence ID" value="NC_013440.1"/>
</dbReference>
<keyword evidence="3" id="KW-1185">Reference proteome</keyword>
<name>D0LW14_HALO1</name>
<feature type="transmembrane region" description="Helical" evidence="1">
    <location>
        <begin position="46"/>
        <end position="65"/>
    </location>
</feature>
<sequence>MSKTGQLYERNHNAREWSLGFAVLGALGFLSSFLAVALGWVDLSGYVLGVCISLACSVLALWAGYRQALWERDRSRRQRELVILASKGPSLVH</sequence>
<protein>
    <submittedName>
        <fullName evidence="2">Uncharacterized protein</fullName>
    </submittedName>
</protein>
<keyword evidence="1" id="KW-0812">Transmembrane</keyword>
<dbReference type="AlphaFoldDB" id="D0LW14"/>
<gene>
    <name evidence="2" type="ordered locus">Hoch_1598</name>
</gene>
<dbReference type="EMBL" id="CP001804">
    <property type="protein sequence ID" value="ACY14148.1"/>
    <property type="molecule type" value="Genomic_DNA"/>
</dbReference>
<evidence type="ECO:0000256" key="1">
    <source>
        <dbReference type="SAM" id="Phobius"/>
    </source>
</evidence>
<organism evidence="2 3">
    <name type="scientific">Haliangium ochraceum (strain DSM 14365 / JCM 11303 / SMP-2)</name>
    <dbReference type="NCBI Taxonomy" id="502025"/>
    <lineage>
        <taxon>Bacteria</taxon>
        <taxon>Pseudomonadati</taxon>
        <taxon>Myxococcota</taxon>
        <taxon>Polyangia</taxon>
        <taxon>Haliangiales</taxon>
        <taxon>Kofleriaceae</taxon>
        <taxon>Haliangium</taxon>
    </lineage>
</organism>
<keyword evidence="1" id="KW-1133">Transmembrane helix</keyword>
<feature type="transmembrane region" description="Helical" evidence="1">
    <location>
        <begin position="21"/>
        <end position="40"/>
    </location>
</feature>
<evidence type="ECO:0000313" key="2">
    <source>
        <dbReference type="EMBL" id="ACY14148.1"/>
    </source>
</evidence>
<accession>D0LW14</accession>
<dbReference type="KEGG" id="hoh:Hoch_1598"/>